<protein>
    <recommendedName>
        <fullName evidence="4">Lipocalin-like domain-containing protein</fullName>
    </recommendedName>
</protein>
<evidence type="ECO:0000256" key="1">
    <source>
        <dbReference type="SAM" id="SignalP"/>
    </source>
</evidence>
<gene>
    <name evidence="2" type="ORF">KCG49_12165</name>
</gene>
<sequence>MKKLKLNLLALLVIIGVGMSSCSSDDDPSGSQEPETFIRFSVDGVDFAYEDNIATVESNNITINGQNGLSEDDDYSFMSIWFPLGFTTGTYDFSGDFFQEGDYKLNAEINSLDVDDWATSGSVNITSIGSEFIRGTFTATVPSDDGGTITIENGEFKAYTID</sequence>
<proteinExistence type="predicted"/>
<evidence type="ECO:0000313" key="3">
    <source>
        <dbReference type="Proteomes" id="UP001138894"/>
    </source>
</evidence>
<feature type="chain" id="PRO_5040862694" description="Lipocalin-like domain-containing protein" evidence="1">
    <location>
        <begin position="24"/>
        <end position="162"/>
    </location>
</feature>
<dbReference type="Proteomes" id="UP001138894">
    <property type="component" value="Unassembled WGS sequence"/>
</dbReference>
<dbReference type="AlphaFoldDB" id="A0A9X1F9K5"/>
<reference evidence="2" key="1">
    <citation type="submission" date="2021-04" db="EMBL/GenBank/DDBJ databases">
        <authorList>
            <person name="Pira H."/>
            <person name="Risdian C."/>
            <person name="Wink J."/>
        </authorList>
    </citation>
    <scope>NUCLEOTIDE SEQUENCE</scope>
    <source>
        <strain evidence="2">WHY3</strain>
    </source>
</reference>
<organism evidence="2 3">
    <name type="scientific">Winogradskyella luteola</name>
    <dbReference type="NCBI Taxonomy" id="2828330"/>
    <lineage>
        <taxon>Bacteria</taxon>
        <taxon>Pseudomonadati</taxon>
        <taxon>Bacteroidota</taxon>
        <taxon>Flavobacteriia</taxon>
        <taxon>Flavobacteriales</taxon>
        <taxon>Flavobacteriaceae</taxon>
        <taxon>Winogradskyella</taxon>
    </lineage>
</organism>
<name>A0A9X1F9K5_9FLAO</name>
<dbReference type="RefSeq" id="WP_218546841.1">
    <property type="nucleotide sequence ID" value="NZ_JAGSPD010000009.1"/>
</dbReference>
<accession>A0A9X1F9K5</accession>
<dbReference type="EMBL" id="JAGSPD010000009">
    <property type="protein sequence ID" value="MBV7269944.1"/>
    <property type="molecule type" value="Genomic_DNA"/>
</dbReference>
<evidence type="ECO:0000313" key="2">
    <source>
        <dbReference type="EMBL" id="MBV7269944.1"/>
    </source>
</evidence>
<dbReference type="PROSITE" id="PS51257">
    <property type="entry name" value="PROKAR_LIPOPROTEIN"/>
    <property type="match status" value="1"/>
</dbReference>
<comment type="caution">
    <text evidence="2">The sequence shown here is derived from an EMBL/GenBank/DDBJ whole genome shotgun (WGS) entry which is preliminary data.</text>
</comment>
<feature type="signal peptide" evidence="1">
    <location>
        <begin position="1"/>
        <end position="23"/>
    </location>
</feature>
<keyword evidence="1" id="KW-0732">Signal</keyword>
<evidence type="ECO:0008006" key="4">
    <source>
        <dbReference type="Google" id="ProtNLM"/>
    </source>
</evidence>
<keyword evidence="3" id="KW-1185">Reference proteome</keyword>